<organism evidence="2 3">
    <name type="scientific">Effrenium voratum</name>
    <dbReference type="NCBI Taxonomy" id="2562239"/>
    <lineage>
        <taxon>Eukaryota</taxon>
        <taxon>Sar</taxon>
        <taxon>Alveolata</taxon>
        <taxon>Dinophyceae</taxon>
        <taxon>Suessiales</taxon>
        <taxon>Symbiodiniaceae</taxon>
        <taxon>Effrenium</taxon>
    </lineage>
</organism>
<feature type="region of interest" description="Disordered" evidence="1">
    <location>
        <begin position="205"/>
        <end position="230"/>
    </location>
</feature>
<feature type="region of interest" description="Disordered" evidence="1">
    <location>
        <begin position="258"/>
        <end position="304"/>
    </location>
</feature>
<feature type="compositionally biased region" description="Polar residues" evidence="1">
    <location>
        <begin position="437"/>
        <end position="451"/>
    </location>
</feature>
<comment type="caution">
    <text evidence="2">The sequence shown here is derived from an EMBL/GenBank/DDBJ whole genome shotgun (WGS) entry which is preliminary data.</text>
</comment>
<accession>A0AA36I1H2</accession>
<feature type="region of interest" description="Disordered" evidence="1">
    <location>
        <begin position="657"/>
        <end position="743"/>
    </location>
</feature>
<evidence type="ECO:0000256" key="1">
    <source>
        <dbReference type="SAM" id="MobiDB-lite"/>
    </source>
</evidence>
<sequence>MEVRVLEPLPKGILSVRLGGCRRQASTAALANRSLKFPEPLLAGEELKVDLLKEVGSQRVVYQHGQDRYQVSFGEASQLTLSVSPDGASARCDAGMDLPQIKRRDAALNAKEYLEQHAVLQYLQGLLEALVQDKPEDPYGYMWQQLNFARTPPPPPPDPRTPRTPDAEPWTLPSADLKDEICEALERSSERFPRWLEAMAEVIESQTRSLGGQGDKEKEQKESERGTERLAEARRQLRAALSAAAEDGTLRGLLAETAADLRPAPPQGERPAVPRPKPRVKDMEPCPQESPAATGQEMPTDGSNQEMREACCLLSSRILLRVARRDAHSRPVEAVESPPQGKSPAVPRPKPRVKDMEPCPQESPAATGQEMPTDGSNQEMREACCLLSSRILLRVARREAHSRPVEAVESPPQGKSPAVPRPKPRVKDMEPCPQECSAETGQESTTDSSNQEMWEACCLLSSRILLRVARREAHSKLVEDVHSKPSPSDMEAVDSKPSPSGMEAVDSKPSPSDMDAVDSKPNPSDTDVPWTQSKAPRTWKLSTQSPVRQTCKLWTQSPAPRTWKLSTQSPVRQTRKPWTQSKAPRTWKLSTQSPVRQTCKLWTQSPAPRTWKLSTQSPVRQTRKPWTQSKAPRTWKLSTQSPVRQTCKLWTQSPAPRTWKLSTQSPARPAWKLSTQSPARPAWKLWTQSPAPRTWTPSTQSPARQRRMSWTQSPAPRTWKLSTQSPVRQTRKPWTQSPPPRTWKLLTQSPVRQTCKLWTQSLVRQTWTPSTQSPVRQTCKL</sequence>
<dbReference type="EMBL" id="CAUJNA010000588">
    <property type="protein sequence ID" value="CAJ1379011.1"/>
    <property type="molecule type" value="Genomic_DNA"/>
</dbReference>
<feature type="compositionally biased region" description="Basic and acidic residues" evidence="1">
    <location>
        <begin position="214"/>
        <end position="230"/>
    </location>
</feature>
<dbReference type="AlphaFoldDB" id="A0AA36I1H2"/>
<feature type="region of interest" description="Disordered" evidence="1">
    <location>
        <begin position="328"/>
        <end position="380"/>
    </location>
</feature>
<reference evidence="2" key="1">
    <citation type="submission" date="2023-08" db="EMBL/GenBank/DDBJ databases">
        <authorList>
            <person name="Chen Y."/>
            <person name="Shah S."/>
            <person name="Dougan E. K."/>
            <person name="Thang M."/>
            <person name="Chan C."/>
        </authorList>
    </citation>
    <scope>NUCLEOTIDE SEQUENCE</scope>
</reference>
<feature type="compositionally biased region" description="Basic and acidic residues" evidence="1">
    <location>
        <begin position="473"/>
        <end position="483"/>
    </location>
</feature>
<protein>
    <submittedName>
        <fullName evidence="2">Uncharacterized protein</fullName>
    </submittedName>
</protein>
<feature type="region of interest" description="Disordered" evidence="1">
    <location>
        <begin position="473"/>
        <end position="544"/>
    </location>
</feature>
<feature type="region of interest" description="Disordered" evidence="1">
    <location>
        <begin position="398"/>
        <end position="451"/>
    </location>
</feature>
<feature type="region of interest" description="Disordered" evidence="1">
    <location>
        <begin position="613"/>
        <end position="638"/>
    </location>
</feature>
<proteinExistence type="predicted"/>
<dbReference type="SUPFAM" id="SSF47391">
    <property type="entry name" value="Dimerization-anchoring domain of cAMP-dependent PK regulatory subunit"/>
    <property type="match status" value="1"/>
</dbReference>
<dbReference type="CDD" id="cd22961">
    <property type="entry name" value="DD_TEX55-like"/>
    <property type="match status" value="1"/>
</dbReference>
<name>A0AA36I1H2_9DINO</name>
<evidence type="ECO:0000313" key="3">
    <source>
        <dbReference type="Proteomes" id="UP001178507"/>
    </source>
</evidence>
<feature type="region of interest" description="Disordered" evidence="1">
    <location>
        <begin position="565"/>
        <end position="592"/>
    </location>
</feature>
<keyword evidence="3" id="KW-1185">Reference proteome</keyword>
<evidence type="ECO:0000313" key="2">
    <source>
        <dbReference type="EMBL" id="CAJ1379011.1"/>
    </source>
</evidence>
<dbReference type="Proteomes" id="UP001178507">
    <property type="component" value="Unassembled WGS sequence"/>
</dbReference>
<feature type="compositionally biased region" description="Polar residues" evidence="1">
    <location>
        <begin position="686"/>
        <end position="735"/>
    </location>
</feature>
<gene>
    <name evidence="2" type="ORF">EVOR1521_LOCUS7378</name>
</gene>
<feature type="region of interest" description="Disordered" evidence="1">
    <location>
        <begin position="146"/>
        <end position="172"/>
    </location>
</feature>
<feature type="compositionally biased region" description="Polar residues" evidence="1">
    <location>
        <begin position="521"/>
        <end position="544"/>
    </location>
</feature>
<feature type="compositionally biased region" description="Polar residues" evidence="1">
    <location>
        <begin position="657"/>
        <end position="666"/>
    </location>
</feature>